<proteinExistence type="predicted"/>
<gene>
    <name evidence="3 4 5 6" type="primary">LOC106749892</name>
</gene>
<dbReference type="RefSeq" id="XP_014485294.1">
    <property type="nucleotide sequence ID" value="XM_014629808.1"/>
</dbReference>
<dbReference type="Proteomes" id="UP000515204">
    <property type="component" value="Unplaced"/>
</dbReference>
<evidence type="ECO:0000313" key="5">
    <source>
        <dbReference type="RefSeq" id="XP_014485295.1"/>
    </source>
</evidence>
<accession>A0A6P3Y377</accession>
<evidence type="ECO:0000313" key="3">
    <source>
        <dbReference type="RefSeq" id="XP_014485293.1"/>
    </source>
</evidence>
<dbReference type="GO" id="GO:1902936">
    <property type="term" value="F:phosphatidylinositol bisphosphate binding"/>
    <property type="evidence" value="ECO:0007669"/>
    <property type="project" value="TreeGrafter"/>
</dbReference>
<reference evidence="3 4" key="1">
    <citation type="submission" date="2025-04" db="UniProtKB">
        <authorList>
            <consortium name="RefSeq"/>
        </authorList>
    </citation>
    <scope>IDENTIFICATION</scope>
</reference>
<dbReference type="SMART" id="SM00516">
    <property type="entry name" value="SEC14"/>
    <property type="match status" value="1"/>
</dbReference>
<dbReference type="Pfam" id="PF00650">
    <property type="entry name" value="CRAL_TRIO"/>
    <property type="match status" value="1"/>
</dbReference>
<dbReference type="PROSITE" id="PS50191">
    <property type="entry name" value="CRAL_TRIO"/>
    <property type="match status" value="1"/>
</dbReference>
<evidence type="ECO:0000259" key="1">
    <source>
        <dbReference type="PROSITE" id="PS50191"/>
    </source>
</evidence>
<protein>
    <submittedName>
        <fullName evidence="3 4">Alpha-tocopherol transfer protein-like</fullName>
    </submittedName>
</protein>
<dbReference type="KEGG" id="dqu:106749892"/>
<dbReference type="PANTHER" id="PTHR10174:SF222">
    <property type="entry name" value="GH10083P-RELATED"/>
    <property type="match status" value="1"/>
</dbReference>
<dbReference type="SUPFAM" id="SSF46938">
    <property type="entry name" value="CRAL/TRIO N-terminal domain"/>
    <property type="match status" value="1"/>
</dbReference>
<dbReference type="RefSeq" id="XP_014485295.1">
    <property type="nucleotide sequence ID" value="XM_014629809.1"/>
</dbReference>
<evidence type="ECO:0000313" key="6">
    <source>
        <dbReference type="RefSeq" id="XP_014485296.1"/>
    </source>
</evidence>
<sequence length="303" mass="35330">MDVIKLETITIKEAIEVAGGDEQLYQEMLDKFRQWLQQQSHLPQEISDNRLRYTLLSSKFNFEKAKRRLDLIYTLRNLLPEIFDDYDPLSKNITRIHKSVQWVPLPTLTPEKYRVSCFKLLPDEESFHLHDILRYALMTLDIRAKEDTVNSEIIIADYTHLTLGHVLKYTPSVLKKVDLCMEAYGMRFKVLYAINAPPVFEQMLALIKKFLKPKLFGRIQIVTTGIESLYNDLPRSILPADYGGYAPSLDTLTDMWRAKLMEQRDWLLDQNKLKVNESLRVDSVINPDDLFGVSGTFRKLDID</sequence>
<dbReference type="OrthoDB" id="6575879at2759"/>
<dbReference type="PANTHER" id="PTHR10174">
    <property type="entry name" value="ALPHA-TOCOPHEROL TRANSFER PROTEIN-RELATED"/>
    <property type="match status" value="1"/>
</dbReference>
<dbReference type="SUPFAM" id="SSF52087">
    <property type="entry name" value="CRAL/TRIO domain"/>
    <property type="match status" value="1"/>
</dbReference>
<dbReference type="InterPro" id="IPR036273">
    <property type="entry name" value="CRAL/TRIO_N_dom_sf"/>
</dbReference>
<dbReference type="CDD" id="cd00170">
    <property type="entry name" value="SEC14"/>
    <property type="match status" value="1"/>
</dbReference>
<name>A0A6P3Y377_DINQU</name>
<organism evidence="2 5">
    <name type="scientific">Dinoponera quadriceps</name>
    <name type="common">South American ant</name>
    <dbReference type="NCBI Taxonomy" id="609295"/>
    <lineage>
        <taxon>Eukaryota</taxon>
        <taxon>Metazoa</taxon>
        <taxon>Ecdysozoa</taxon>
        <taxon>Arthropoda</taxon>
        <taxon>Hexapoda</taxon>
        <taxon>Insecta</taxon>
        <taxon>Pterygota</taxon>
        <taxon>Neoptera</taxon>
        <taxon>Endopterygota</taxon>
        <taxon>Hymenoptera</taxon>
        <taxon>Apocrita</taxon>
        <taxon>Aculeata</taxon>
        <taxon>Formicoidea</taxon>
        <taxon>Formicidae</taxon>
        <taxon>Ponerinae</taxon>
        <taxon>Ponerini</taxon>
        <taxon>Dinoponera</taxon>
    </lineage>
</organism>
<dbReference type="InterPro" id="IPR036865">
    <property type="entry name" value="CRAL-TRIO_dom_sf"/>
</dbReference>
<dbReference type="AlphaFoldDB" id="A0A6P3Y377"/>
<dbReference type="RefSeq" id="XP_014485293.1">
    <property type="nucleotide sequence ID" value="XM_014629807.1"/>
</dbReference>
<evidence type="ECO:0000313" key="2">
    <source>
        <dbReference type="Proteomes" id="UP000515204"/>
    </source>
</evidence>
<evidence type="ECO:0000313" key="4">
    <source>
        <dbReference type="RefSeq" id="XP_014485294.1"/>
    </source>
</evidence>
<dbReference type="Gene3D" id="3.40.525.10">
    <property type="entry name" value="CRAL-TRIO lipid binding domain"/>
    <property type="match status" value="1"/>
</dbReference>
<dbReference type="InterPro" id="IPR001251">
    <property type="entry name" value="CRAL-TRIO_dom"/>
</dbReference>
<dbReference type="GO" id="GO:0016020">
    <property type="term" value="C:membrane"/>
    <property type="evidence" value="ECO:0007669"/>
    <property type="project" value="TreeGrafter"/>
</dbReference>
<dbReference type="GeneID" id="106749892"/>
<dbReference type="Gene3D" id="1.20.5.1200">
    <property type="entry name" value="Alpha-tocopherol transfer"/>
    <property type="match status" value="1"/>
</dbReference>
<dbReference type="RefSeq" id="XP_014485296.1">
    <property type="nucleotide sequence ID" value="XM_014629810.1"/>
</dbReference>
<feature type="domain" description="CRAL-TRIO" evidence="1">
    <location>
        <begin position="130"/>
        <end position="250"/>
    </location>
</feature>
<keyword evidence="2" id="KW-1185">Reference proteome</keyword>